<dbReference type="InterPro" id="IPR020140">
    <property type="entry name" value="Uncharacterised_YusG"/>
</dbReference>
<organism evidence="1 2">
    <name type="scientific">Gottfriedia endophytica</name>
    <dbReference type="NCBI Taxonomy" id="2820819"/>
    <lineage>
        <taxon>Bacteria</taxon>
        <taxon>Bacillati</taxon>
        <taxon>Bacillota</taxon>
        <taxon>Bacilli</taxon>
        <taxon>Bacillales</taxon>
        <taxon>Bacillaceae</taxon>
        <taxon>Gottfriedia</taxon>
    </lineage>
</organism>
<dbReference type="RefSeq" id="WP_209406689.1">
    <property type="nucleotide sequence ID" value="NZ_JAGIYQ010000010.1"/>
</dbReference>
<gene>
    <name evidence="1" type="ORF">J5Y03_14395</name>
</gene>
<evidence type="ECO:0000313" key="1">
    <source>
        <dbReference type="EMBL" id="MBP0726348.1"/>
    </source>
</evidence>
<dbReference type="Proteomes" id="UP000682134">
    <property type="component" value="Unassembled WGS sequence"/>
</dbReference>
<proteinExistence type="predicted"/>
<name>A0A940SLI7_9BACI</name>
<dbReference type="Pfam" id="PF10830">
    <property type="entry name" value="DUF2553"/>
    <property type="match status" value="1"/>
</dbReference>
<accession>A0A940SLI7</accession>
<protein>
    <submittedName>
        <fullName evidence="1">DUF2553 family protein</fullName>
    </submittedName>
</protein>
<comment type="caution">
    <text evidence="1">The sequence shown here is derived from an EMBL/GenBank/DDBJ whole genome shotgun (WGS) entry which is preliminary data.</text>
</comment>
<keyword evidence="2" id="KW-1185">Reference proteome</keyword>
<evidence type="ECO:0000313" key="2">
    <source>
        <dbReference type="Proteomes" id="UP000682134"/>
    </source>
</evidence>
<dbReference type="AlphaFoldDB" id="A0A940SLI7"/>
<dbReference type="EMBL" id="JAGIYQ010000010">
    <property type="protein sequence ID" value="MBP0726348.1"/>
    <property type="molecule type" value="Genomic_DNA"/>
</dbReference>
<sequence length="71" mass="8353">MPKLLKVDITDKIIGKFKEGYLELYSSKFRIGKLHLKDSTNQYELSEGYVHENGRLYLIVNLQREQINVHS</sequence>
<reference evidence="1" key="1">
    <citation type="submission" date="2021-04" db="EMBL/GenBank/DDBJ databases">
        <title>Genome seq and assembly of Bacillus sp.</title>
        <authorList>
            <person name="Chhetri G."/>
        </authorList>
    </citation>
    <scope>NUCLEOTIDE SEQUENCE</scope>
    <source>
        <strain evidence="1">RG28</strain>
    </source>
</reference>